<evidence type="ECO:0000313" key="2">
    <source>
        <dbReference type="Proteomes" id="UP000198211"/>
    </source>
</evidence>
<gene>
    <name evidence="1" type="ORF">PHMEG_00028034</name>
</gene>
<dbReference type="EMBL" id="NBNE01007387">
    <property type="protein sequence ID" value="OWZ00716.1"/>
    <property type="molecule type" value="Genomic_DNA"/>
</dbReference>
<sequence>MVTGVVDRAGVQFNERESQSCVVVLHIGEFKFTSSRAFRITSQL</sequence>
<dbReference type="AlphaFoldDB" id="A0A225V482"/>
<keyword evidence="2" id="KW-1185">Reference proteome</keyword>
<protein>
    <submittedName>
        <fullName evidence="1">Uncharacterized protein</fullName>
    </submittedName>
</protein>
<reference evidence="2" key="1">
    <citation type="submission" date="2017-03" db="EMBL/GenBank/DDBJ databases">
        <title>Phytopthora megakarya and P. palmivora, two closely related causual agents of cacao black pod achieved similar genome size and gene model numbers by different mechanisms.</title>
        <authorList>
            <person name="Ali S."/>
            <person name="Shao J."/>
            <person name="Larry D.J."/>
            <person name="Kronmiller B."/>
            <person name="Shen D."/>
            <person name="Strem M.D."/>
            <person name="Melnick R.L."/>
            <person name="Guiltinan M.J."/>
            <person name="Tyler B.M."/>
            <person name="Meinhardt L.W."/>
            <person name="Bailey B.A."/>
        </authorList>
    </citation>
    <scope>NUCLEOTIDE SEQUENCE [LARGE SCALE GENOMIC DNA]</scope>
    <source>
        <strain evidence="2">zdho120</strain>
    </source>
</reference>
<organism evidence="1 2">
    <name type="scientific">Phytophthora megakarya</name>
    <dbReference type="NCBI Taxonomy" id="4795"/>
    <lineage>
        <taxon>Eukaryota</taxon>
        <taxon>Sar</taxon>
        <taxon>Stramenopiles</taxon>
        <taxon>Oomycota</taxon>
        <taxon>Peronosporomycetes</taxon>
        <taxon>Peronosporales</taxon>
        <taxon>Peronosporaceae</taxon>
        <taxon>Phytophthora</taxon>
    </lineage>
</organism>
<name>A0A225V482_9STRA</name>
<comment type="caution">
    <text evidence="1">The sequence shown here is derived from an EMBL/GenBank/DDBJ whole genome shotgun (WGS) entry which is preliminary data.</text>
</comment>
<evidence type="ECO:0000313" key="1">
    <source>
        <dbReference type="EMBL" id="OWZ00716.1"/>
    </source>
</evidence>
<accession>A0A225V482</accession>
<proteinExistence type="predicted"/>
<dbReference type="Proteomes" id="UP000198211">
    <property type="component" value="Unassembled WGS sequence"/>
</dbReference>